<feature type="compositionally biased region" description="Polar residues" evidence="1">
    <location>
        <begin position="456"/>
        <end position="487"/>
    </location>
</feature>
<feature type="region of interest" description="Disordered" evidence="1">
    <location>
        <begin position="425"/>
        <end position="487"/>
    </location>
</feature>
<evidence type="ECO:0000256" key="1">
    <source>
        <dbReference type="SAM" id="MobiDB-lite"/>
    </source>
</evidence>
<evidence type="ECO:0000313" key="2">
    <source>
        <dbReference type="EMBL" id="EXJ92335.1"/>
    </source>
</evidence>
<organism evidence="2 3">
    <name type="scientific">Capronia epimyces CBS 606.96</name>
    <dbReference type="NCBI Taxonomy" id="1182542"/>
    <lineage>
        <taxon>Eukaryota</taxon>
        <taxon>Fungi</taxon>
        <taxon>Dikarya</taxon>
        <taxon>Ascomycota</taxon>
        <taxon>Pezizomycotina</taxon>
        <taxon>Eurotiomycetes</taxon>
        <taxon>Chaetothyriomycetidae</taxon>
        <taxon>Chaetothyriales</taxon>
        <taxon>Herpotrichiellaceae</taxon>
        <taxon>Capronia</taxon>
    </lineage>
</organism>
<dbReference type="STRING" id="1182542.W9YRS9"/>
<dbReference type="GeneID" id="19165025"/>
<feature type="compositionally biased region" description="Polar residues" evidence="1">
    <location>
        <begin position="307"/>
        <end position="331"/>
    </location>
</feature>
<comment type="caution">
    <text evidence="2">The sequence shown here is derived from an EMBL/GenBank/DDBJ whole genome shotgun (WGS) entry which is preliminary data.</text>
</comment>
<dbReference type="HOGENOM" id="CLU_037335_0_0_1"/>
<proteinExistence type="predicted"/>
<reference evidence="2 3" key="1">
    <citation type="submission" date="2013-03" db="EMBL/GenBank/DDBJ databases">
        <title>The Genome Sequence of Capronia epimyces CBS 606.96.</title>
        <authorList>
            <consortium name="The Broad Institute Genomics Platform"/>
            <person name="Cuomo C."/>
            <person name="de Hoog S."/>
            <person name="Gorbushina A."/>
            <person name="Walker B."/>
            <person name="Young S.K."/>
            <person name="Zeng Q."/>
            <person name="Gargeya S."/>
            <person name="Fitzgerald M."/>
            <person name="Haas B."/>
            <person name="Abouelleil A."/>
            <person name="Allen A.W."/>
            <person name="Alvarado L."/>
            <person name="Arachchi H.M."/>
            <person name="Berlin A.M."/>
            <person name="Chapman S.B."/>
            <person name="Gainer-Dewar J."/>
            <person name="Goldberg J."/>
            <person name="Griggs A."/>
            <person name="Gujja S."/>
            <person name="Hansen M."/>
            <person name="Howarth C."/>
            <person name="Imamovic A."/>
            <person name="Ireland A."/>
            <person name="Larimer J."/>
            <person name="McCowan C."/>
            <person name="Murphy C."/>
            <person name="Pearson M."/>
            <person name="Poon T.W."/>
            <person name="Priest M."/>
            <person name="Roberts A."/>
            <person name="Saif S."/>
            <person name="Shea T."/>
            <person name="Sisk P."/>
            <person name="Sykes S."/>
            <person name="Wortman J."/>
            <person name="Nusbaum C."/>
            <person name="Birren B."/>
        </authorList>
    </citation>
    <scope>NUCLEOTIDE SEQUENCE [LARGE SCALE GENOMIC DNA]</scope>
    <source>
        <strain evidence="2 3">CBS 606.96</strain>
    </source>
</reference>
<dbReference type="RefSeq" id="XP_007729225.1">
    <property type="nucleotide sequence ID" value="XM_007731035.1"/>
</dbReference>
<dbReference type="AlphaFoldDB" id="W9YRS9"/>
<dbReference type="eggNOG" id="ENOG502SYDX">
    <property type="taxonomic scope" value="Eukaryota"/>
</dbReference>
<name>W9YRS9_9EURO</name>
<feature type="compositionally biased region" description="Low complexity" evidence="1">
    <location>
        <begin position="264"/>
        <end position="283"/>
    </location>
</feature>
<feature type="region of interest" description="Disordered" evidence="1">
    <location>
        <begin position="219"/>
        <end position="361"/>
    </location>
</feature>
<feature type="compositionally biased region" description="Polar residues" evidence="1">
    <location>
        <begin position="290"/>
        <end position="299"/>
    </location>
</feature>
<dbReference type="OrthoDB" id="4851482at2759"/>
<feature type="compositionally biased region" description="Polar residues" evidence="1">
    <location>
        <begin position="254"/>
        <end position="263"/>
    </location>
</feature>
<accession>W9YRS9</accession>
<evidence type="ECO:0000313" key="3">
    <source>
        <dbReference type="Proteomes" id="UP000019478"/>
    </source>
</evidence>
<protein>
    <submittedName>
        <fullName evidence="2">Uncharacterized protein</fullName>
    </submittedName>
</protein>
<sequence length="487" mass="53839">MASQHDSASCPELLREQQARLDAARVFGQAQTIAADQQGVAGFVDLEAEDLPSSTELMSGQAIDSATIFGDELTARKYREVLLPTTGQQDGTIPRTPAQKRAHVRVLFKAFKSVPQNSEEGAKMKEKFIKEDHNNHLVEVMCWELLEDCIRRAGTTENLVEAWEPGKARGKNEHWTFAERFDHLAQAMATSKSICKHLFDVPFRVKLVDDPLRSSKRVASNRLLNQKKAESLKRGRQAEKEDEKSAKRSKREQTTGAQVDNNLASQTTQQLAPPATPQPMATQRRPLGMQQPQTPQMQLSPAPRAGSRSTSMQDPNMGRFQSMQGSHTTAFIPTGPSAPQHYYPQALNHGAPHSQPPNFPYPGSMPTMPHQWNPYGRVNLGAVGHARLSIGSPAAEPTGSLPQAQLFPHQLLAWAPDSLLDPNVNFQRDLPVDPNMPDEDPEFHDDFPQQGYYDTAPSSMPQGRTNSSGSTQSEGDYQTNPQTNSNP</sequence>
<gene>
    <name evidence="2" type="ORF">A1O3_00885</name>
</gene>
<keyword evidence="3" id="KW-1185">Reference proteome</keyword>
<feature type="compositionally biased region" description="Basic and acidic residues" evidence="1">
    <location>
        <begin position="227"/>
        <end position="246"/>
    </location>
</feature>
<dbReference type="EMBL" id="AMGY01000001">
    <property type="protein sequence ID" value="EXJ92335.1"/>
    <property type="molecule type" value="Genomic_DNA"/>
</dbReference>
<dbReference type="Proteomes" id="UP000019478">
    <property type="component" value="Unassembled WGS sequence"/>
</dbReference>